<name>A0A7S7AX20_9SPIR</name>
<sequence length="463" mass="53834">MNNWLKFDDVELSDYVERELEITDKGQVKSTATNLITVLVNPCFCKEQDILSGYIFFDTCSRTIRFYGELKGEKSTDLEIRKWNDHMTNIIGVEIEREFGIKYSKNRMEDAVLFVAHKRRINLPAMYMESLHYDGQEYISKLLPKYLGAEDTKLNSWIMKHILVGMVKRAFNPGCKFDELMVLTGIQGVGKTSFIEKLALLPEWYCSLNNIKGKDAVSNLVGKVVVELEEFVALRNTKSADEAKLFISARTSTVRLPYERFSTDVKRTCILIATTNDATFLGDFSRERRYLPVKVNAENIQITLMYDPEKYPVLETITRIEHEEIIKQDFEGAIAEAVYLYENKLHDFYLPKELRSDLDFVIQTHKSDNRHVQNFFDFMEWKTTKSDTPNLLCSAEFTSRYPETNEKVFSELMANEMADEWKLEPSVKSKKVRIDGVVRVSKKFYKRNENTDCIEVDSTDILF</sequence>
<dbReference type="EMBL" id="CP061839">
    <property type="protein sequence ID" value="QOW61522.1"/>
    <property type="molecule type" value="Genomic_DNA"/>
</dbReference>
<dbReference type="RefSeq" id="WP_194077015.1">
    <property type="nucleotide sequence ID" value="NZ_CP061839.1"/>
</dbReference>
<dbReference type="AlphaFoldDB" id="A0A7S7AX20"/>
<dbReference type="PANTHER" id="PTHR34985">
    <property type="entry name" value="SLR0554 PROTEIN"/>
    <property type="match status" value="1"/>
</dbReference>
<dbReference type="Proteomes" id="UP000593915">
    <property type="component" value="Chromosome"/>
</dbReference>
<proteinExistence type="predicted"/>
<dbReference type="PANTHER" id="PTHR34985:SF1">
    <property type="entry name" value="SLR0554 PROTEIN"/>
    <property type="match status" value="1"/>
</dbReference>
<evidence type="ECO:0000313" key="2">
    <source>
        <dbReference type="EMBL" id="QOW61522.1"/>
    </source>
</evidence>
<dbReference type="InterPro" id="IPR007936">
    <property type="entry name" value="VapE-like_dom"/>
</dbReference>
<dbReference type="SUPFAM" id="SSF52540">
    <property type="entry name" value="P-loop containing nucleoside triphosphate hydrolases"/>
    <property type="match status" value="1"/>
</dbReference>
<organism evidence="2 3">
    <name type="scientific">Treponema pedis</name>
    <dbReference type="NCBI Taxonomy" id="409322"/>
    <lineage>
        <taxon>Bacteria</taxon>
        <taxon>Pseudomonadati</taxon>
        <taxon>Spirochaetota</taxon>
        <taxon>Spirochaetia</taxon>
        <taxon>Spirochaetales</taxon>
        <taxon>Treponemataceae</taxon>
        <taxon>Treponema</taxon>
    </lineage>
</organism>
<protein>
    <submittedName>
        <fullName evidence="2">Virulence-associated protein E</fullName>
    </submittedName>
</protein>
<feature type="domain" description="Virulence-associated protein E-like" evidence="1">
    <location>
        <begin position="128"/>
        <end position="303"/>
    </location>
</feature>
<dbReference type="Pfam" id="PF05272">
    <property type="entry name" value="VapE-like_dom"/>
    <property type="match status" value="1"/>
</dbReference>
<accession>A0A7S7AX20</accession>
<evidence type="ECO:0000313" key="3">
    <source>
        <dbReference type="Proteomes" id="UP000593915"/>
    </source>
</evidence>
<evidence type="ECO:0000259" key="1">
    <source>
        <dbReference type="Pfam" id="PF05272"/>
    </source>
</evidence>
<dbReference type="Gene3D" id="3.40.50.300">
    <property type="entry name" value="P-loop containing nucleotide triphosphate hydrolases"/>
    <property type="match status" value="1"/>
</dbReference>
<gene>
    <name evidence="2" type="ORF">IFE08_03815</name>
</gene>
<dbReference type="InterPro" id="IPR027417">
    <property type="entry name" value="P-loop_NTPase"/>
</dbReference>
<reference evidence="2 3" key="1">
    <citation type="submission" date="2020-09" db="EMBL/GenBank/DDBJ databases">
        <title>Characterization of Treponema spp. from bovine digital dermatitis in Korea.</title>
        <authorList>
            <person name="Espiritu H.M."/>
            <person name="Cho Y.I."/>
            <person name="Mamuad L."/>
        </authorList>
    </citation>
    <scope>NUCLEOTIDE SEQUENCE [LARGE SCALE GENOMIC DNA]</scope>
    <source>
        <strain evidence="2 3">KS1</strain>
    </source>
</reference>